<dbReference type="InterPro" id="IPR011990">
    <property type="entry name" value="TPR-like_helical_dom_sf"/>
</dbReference>
<dbReference type="InterPro" id="IPR033985">
    <property type="entry name" value="SusD-like_N"/>
</dbReference>
<protein>
    <submittedName>
        <fullName evidence="8">RagB/SusD family nutrient uptake outer membrane protein</fullName>
    </submittedName>
</protein>
<dbReference type="AlphaFoldDB" id="A0A399T7K1"/>
<gene>
    <name evidence="8" type="ORF">D1614_02740</name>
</gene>
<sequence length="606" mass="69325">MNRIKNISVILLLLIFISGCNDDFLTLAPKDELSEATMFSTYDNCKVFAWGFYETLNPYPGGYANNLRHRPSLQDCDGDLLENGYATNGQSYLWGRENIPASDADWSEGYTNIRRSNLMLDNLDNSEMTDLEKAHWRGVALFFRSFEYFKLLEKYGGVPWVENAINEQDEEILYGPRSTRDEVASNILRDLQFAIDNIKEEGDGENTINADCARALMSRYGLFEGTWRKYHSLGESEKYLSASKTASTILISKYPTLMPVYDQIFNSEDLINQPGIILYRHYIQDDAGYHIGSTNLRSTNEQIDITRRGIDMFLCKDGKTIWNSSLYQGDKDAFAEFRGRDTRILIMTPPPYKVNSSGTGNWTHTGIEADKEWFDEMVRISGASPDQDLTSPFKQLPDRNWSDRITTSVPNFTGLLPTQTSSGYRFWKYFSNVSYRTSSKDFNDGPIFRMGEVLVNHAEAAYELGEFNQSTADATINKTRERGEVAPLIVAEIDASFDPSRDPSVDPILWEIRRERGIELMGEGFRTPDLRRWKKMEWATQPKLGRWIKQSDYAGKVIPIQDNAAEGYVQLVSGTPPAFEDYYYLYPIPSEERVLNPQLDQNPGWK</sequence>
<dbReference type="Pfam" id="PF14322">
    <property type="entry name" value="SusD-like_3"/>
    <property type="match status" value="1"/>
</dbReference>
<organism evidence="8 9">
    <name type="scientific">Maribellus luteus</name>
    <dbReference type="NCBI Taxonomy" id="2305463"/>
    <lineage>
        <taxon>Bacteria</taxon>
        <taxon>Pseudomonadati</taxon>
        <taxon>Bacteroidota</taxon>
        <taxon>Bacteroidia</taxon>
        <taxon>Marinilabiliales</taxon>
        <taxon>Prolixibacteraceae</taxon>
        <taxon>Maribellus</taxon>
    </lineage>
</organism>
<name>A0A399T7K1_9BACT</name>
<dbReference type="GO" id="GO:0009279">
    <property type="term" value="C:cell outer membrane"/>
    <property type="evidence" value="ECO:0007669"/>
    <property type="project" value="UniProtKB-SubCell"/>
</dbReference>
<evidence type="ECO:0000313" key="8">
    <source>
        <dbReference type="EMBL" id="RIJ50855.1"/>
    </source>
</evidence>
<comment type="similarity">
    <text evidence="2">Belongs to the SusD family.</text>
</comment>
<dbReference type="Proteomes" id="UP000265926">
    <property type="component" value="Unassembled WGS sequence"/>
</dbReference>
<evidence type="ECO:0000256" key="1">
    <source>
        <dbReference type="ARBA" id="ARBA00004442"/>
    </source>
</evidence>
<evidence type="ECO:0000313" key="9">
    <source>
        <dbReference type="Proteomes" id="UP000265926"/>
    </source>
</evidence>
<evidence type="ECO:0000256" key="4">
    <source>
        <dbReference type="ARBA" id="ARBA00023136"/>
    </source>
</evidence>
<keyword evidence="9" id="KW-1185">Reference proteome</keyword>
<comment type="subcellular location">
    <subcellularLocation>
        <location evidence="1">Cell outer membrane</location>
    </subcellularLocation>
</comment>
<evidence type="ECO:0000256" key="2">
    <source>
        <dbReference type="ARBA" id="ARBA00006275"/>
    </source>
</evidence>
<proteinExistence type="inferred from homology"/>
<dbReference type="Pfam" id="PF07980">
    <property type="entry name" value="SusD_RagB"/>
    <property type="match status" value="1"/>
</dbReference>
<dbReference type="SUPFAM" id="SSF48452">
    <property type="entry name" value="TPR-like"/>
    <property type="match status" value="1"/>
</dbReference>
<dbReference type="InterPro" id="IPR012944">
    <property type="entry name" value="SusD_RagB_dom"/>
</dbReference>
<dbReference type="EMBL" id="QWGR01000001">
    <property type="protein sequence ID" value="RIJ50855.1"/>
    <property type="molecule type" value="Genomic_DNA"/>
</dbReference>
<evidence type="ECO:0000259" key="6">
    <source>
        <dbReference type="Pfam" id="PF07980"/>
    </source>
</evidence>
<dbReference type="RefSeq" id="WP_119436370.1">
    <property type="nucleotide sequence ID" value="NZ_QWGR01000001.1"/>
</dbReference>
<feature type="domain" description="RagB/SusD" evidence="6">
    <location>
        <begin position="298"/>
        <end position="605"/>
    </location>
</feature>
<feature type="domain" description="SusD-like N-terminal" evidence="7">
    <location>
        <begin position="104"/>
        <end position="218"/>
    </location>
</feature>
<dbReference type="Gene3D" id="1.25.40.390">
    <property type="match status" value="1"/>
</dbReference>
<reference evidence="8 9" key="1">
    <citation type="submission" date="2018-08" db="EMBL/GenBank/DDBJ databases">
        <title>Pallidiluteibacterium maritimus gen. nov., sp. nov., isolated from coastal sediment.</title>
        <authorList>
            <person name="Zhou L.Y."/>
        </authorList>
    </citation>
    <scope>NUCLEOTIDE SEQUENCE [LARGE SCALE GENOMIC DNA]</scope>
    <source>
        <strain evidence="8 9">XSD2</strain>
    </source>
</reference>
<keyword evidence="4" id="KW-0472">Membrane</keyword>
<evidence type="ECO:0000256" key="5">
    <source>
        <dbReference type="ARBA" id="ARBA00023237"/>
    </source>
</evidence>
<keyword evidence="3" id="KW-0732">Signal</keyword>
<evidence type="ECO:0000259" key="7">
    <source>
        <dbReference type="Pfam" id="PF14322"/>
    </source>
</evidence>
<dbReference type="PROSITE" id="PS51257">
    <property type="entry name" value="PROKAR_LIPOPROTEIN"/>
    <property type="match status" value="1"/>
</dbReference>
<keyword evidence="5" id="KW-0998">Cell outer membrane</keyword>
<dbReference type="OrthoDB" id="1031584at2"/>
<evidence type="ECO:0000256" key="3">
    <source>
        <dbReference type="ARBA" id="ARBA00022729"/>
    </source>
</evidence>
<comment type="caution">
    <text evidence="8">The sequence shown here is derived from an EMBL/GenBank/DDBJ whole genome shotgun (WGS) entry which is preliminary data.</text>
</comment>
<accession>A0A399T7K1</accession>